<gene>
    <name evidence="3" type="ordered locus">SGRA_2974</name>
</gene>
<dbReference type="InterPro" id="IPR000866">
    <property type="entry name" value="AhpC/TSA"/>
</dbReference>
<dbReference type="SUPFAM" id="SSF52833">
    <property type="entry name" value="Thioredoxin-like"/>
    <property type="match status" value="1"/>
</dbReference>
<keyword evidence="1" id="KW-0732">Signal</keyword>
<feature type="domain" description="Thioredoxin" evidence="2">
    <location>
        <begin position="15"/>
        <end position="141"/>
    </location>
</feature>
<dbReference type="Gene3D" id="3.40.30.10">
    <property type="entry name" value="Glutaredoxin"/>
    <property type="match status" value="1"/>
</dbReference>
<protein>
    <submittedName>
        <fullName evidence="3">Thiol-disulfide oxidoreductase ResA</fullName>
    </submittedName>
</protein>
<evidence type="ECO:0000313" key="4">
    <source>
        <dbReference type="Proteomes" id="UP000007519"/>
    </source>
</evidence>
<dbReference type="KEGG" id="sgn:SGRA_2974"/>
<reference evidence="3 4" key="1">
    <citation type="journal article" date="2012" name="Stand. Genomic Sci.">
        <title>Complete genome sequencing and analysis of Saprospira grandis str. Lewin, a predatory marine bacterium.</title>
        <authorList>
            <person name="Saw J.H."/>
            <person name="Yuryev A."/>
            <person name="Kanbe M."/>
            <person name="Hou S."/>
            <person name="Young A.G."/>
            <person name="Aizawa S."/>
            <person name="Alam M."/>
        </authorList>
    </citation>
    <scope>NUCLEOTIDE SEQUENCE [LARGE SCALE GENOMIC DNA]</scope>
    <source>
        <strain evidence="3 4">Lewin</strain>
    </source>
</reference>
<dbReference type="InterPro" id="IPR036249">
    <property type="entry name" value="Thioredoxin-like_sf"/>
</dbReference>
<dbReference type="STRING" id="984262.SGRA_2974"/>
<dbReference type="AlphaFoldDB" id="H6LAV9"/>
<dbReference type="GO" id="GO:0016209">
    <property type="term" value="F:antioxidant activity"/>
    <property type="evidence" value="ECO:0007669"/>
    <property type="project" value="InterPro"/>
</dbReference>
<dbReference type="eggNOG" id="COG0526">
    <property type="taxonomic scope" value="Bacteria"/>
</dbReference>
<dbReference type="RefSeq" id="WP_015693304.1">
    <property type="nucleotide sequence ID" value="NC_016940.1"/>
</dbReference>
<feature type="signal peptide" evidence="1">
    <location>
        <begin position="1"/>
        <end position="20"/>
    </location>
</feature>
<dbReference type="HOGENOM" id="CLU_1676627_0_0_10"/>
<dbReference type="InterPro" id="IPR013766">
    <property type="entry name" value="Thioredoxin_domain"/>
</dbReference>
<dbReference type="EMBL" id="CP002831">
    <property type="protein sequence ID" value="AFC25702.1"/>
    <property type="molecule type" value="Genomic_DNA"/>
</dbReference>
<feature type="chain" id="PRO_5003604156" evidence="1">
    <location>
        <begin position="21"/>
        <end position="157"/>
    </location>
</feature>
<dbReference type="PROSITE" id="PS51352">
    <property type="entry name" value="THIOREDOXIN_2"/>
    <property type="match status" value="1"/>
</dbReference>
<evidence type="ECO:0000259" key="2">
    <source>
        <dbReference type="PROSITE" id="PS51352"/>
    </source>
</evidence>
<dbReference type="GO" id="GO:0016491">
    <property type="term" value="F:oxidoreductase activity"/>
    <property type="evidence" value="ECO:0007669"/>
    <property type="project" value="InterPro"/>
</dbReference>
<dbReference type="OrthoDB" id="6399635at2"/>
<evidence type="ECO:0000256" key="1">
    <source>
        <dbReference type="SAM" id="SignalP"/>
    </source>
</evidence>
<accession>H6LAV9</accession>
<evidence type="ECO:0000313" key="3">
    <source>
        <dbReference type="EMBL" id="AFC25702.1"/>
    </source>
</evidence>
<sequence length="157" mass="18763">MIWRIFFFLLLSAPLFGQMAAPDFQLQDHKEQRFDYKENRKAKYYLLFFWHFQCSHCQQGLTKVEQFLKDKSPEDIQVVTIFPFAHQKEEFWTYVQDSSNQLQTPFFQHATDYKATARRAFALKGQPPFLVLLNAENEILSSGFKAKKLERIWKALR</sequence>
<organism evidence="3 4">
    <name type="scientific">Saprospira grandis (strain Lewin)</name>
    <dbReference type="NCBI Taxonomy" id="984262"/>
    <lineage>
        <taxon>Bacteria</taxon>
        <taxon>Pseudomonadati</taxon>
        <taxon>Bacteroidota</taxon>
        <taxon>Saprospiria</taxon>
        <taxon>Saprospirales</taxon>
        <taxon>Saprospiraceae</taxon>
        <taxon>Saprospira</taxon>
    </lineage>
</organism>
<dbReference type="Pfam" id="PF00578">
    <property type="entry name" value="AhpC-TSA"/>
    <property type="match status" value="1"/>
</dbReference>
<dbReference type="Proteomes" id="UP000007519">
    <property type="component" value="Chromosome"/>
</dbReference>
<name>H6LAV9_SAPGL</name>
<proteinExistence type="predicted"/>
<keyword evidence="4" id="KW-1185">Reference proteome</keyword>